<feature type="compositionally biased region" description="Pro residues" evidence="1">
    <location>
        <begin position="398"/>
        <end position="416"/>
    </location>
</feature>
<feature type="compositionally biased region" description="Basic and acidic residues" evidence="1">
    <location>
        <begin position="467"/>
        <end position="479"/>
    </location>
</feature>
<dbReference type="InParanoid" id="A0A1E7F901"/>
<dbReference type="EMBL" id="KV784360">
    <property type="protein sequence ID" value="OEU14495.1"/>
    <property type="molecule type" value="Genomic_DNA"/>
</dbReference>
<evidence type="ECO:0000313" key="3">
    <source>
        <dbReference type="Proteomes" id="UP000095751"/>
    </source>
</evidence>
<dbReference type="KEGG" id="fcy:FRACYDRAFT_241041"/>
<feature type="region of interest" description="Disordered" evidence="1">
    <location>
        <begin position="276"/>
        <end position="297"/>
    </location>
</feature>
<feature type="compositionally biased region" description="Basic and acidic residues" evidence="1">
    <location>
        <begin position="334"/>
        <end position="343"/>
    </location>
</feature>
<gene>
    <name evidence="2" type="ORF">FRACYDRAFT_241041</name>
</gene>
<organism evidence="2 3">
    <name type="scientific">Fragilariopsis cylindrus CCMP1102</name>
    <dbReference type="NCBI Taxonomy" id="635003"/>
    <lineage>
        <taxon>Eukaryota</taxon>
        <taxon>Sar</taxon>
        <taxon>Stramenopiles</taxon>
        <taxon>Ochrophyta</taxon>
        <taxon>Bacillariophyta</taxon>
        <taxon>Bacillariophyceae</taxon>
        <taxon>Bacillariophycidae</taxon>
        <taxon>Bacillariales</taxon>
        <taxon>Bacillariaceae</taxon>
        <taxon>Fragilariopsis</taxon>
    </lineage>
</organism>
<feature type="region of interest" description="Disordered" evidence="1">
    <location>
        <begin position="147"/>
        <end position="166"/>
    </location>
</feature>
<evidence type="ECO:0000256" key="1">
    <source>
        <dbReference type="SAM" id="MobiDB-lite"/>
    </source>
</evidence>
<feature type="region of interest" description="Disordered" evidence="1">
    <location>
        <begin position="85"/>
        <end position="141"/>
    </location>
</feature>
<feature type="compositionally biased region" description="Acidic residues" evidence="1">
    <location>
        <begin position="109"/>
        <end position="137"/>
    </location>
</feature>
<keyword evidence="3" id="KW-1185">Reference proteome</keyword>
<accession>A0A1E7F901</accession>
<dbReference type="AlphaFoldDB" id="A0A1E7F901"/>
<reference evidence="2 3" key="1">
    <citation type="submission" date="2016-09" db="EMBL/GenBank/DDBJ databases">
        <title>Extensive genetic diversity and differential bi-allelic expression allows diatom success in the polar Southern Ocean.</title>
        <authorList>
            <consortium name="DOE Joint Genome Institute"/>
            <person name="Mock T."/>
            <person name="Otillar R.P."/>
            <person name="Strauss J."/>
            <person name="Dupont C."/>
            <person name="Frickenhaus S."/>
            <person name="Maumus F."/>
            <person name="Mcmullan M."/>
            <person name="Sanges R."/>
            <person name="Schmutz J."/>
            <person name="Toseland A."/>
            <person name="Valas R."/>
            <person name="Veluchamy A."/>
            <person name="Ward B.J."/>
            <person name="Allen A."/>
            <person name="Barry K."/>
            <person name="Falciatore A."/>
            <person name="Ferrante M."/>
            <person name="Fortunato A.E."/>
            <person name="Gloeckner G."/>
            <person name="Gruber A."/>
            <person name="Hipkin R."/>
            <person name="Janech M."/>
            <person name="Kroth P."/>
            <person name="Leese F."/>
            <person name="Lindquist E."/>
            <person name="Lyon B.R."/>
            <person name="Martin J."/>
            <person name="Mayer C."/>
            <person name="Parker M."/>
            <person name="Quesneville H."/>
            <person name="Raymond J."/>
            <person name="Uhlig C."/>
            <person name="Valentin K.U."/>
            <person name="Worden A.Z."/>
            <person name="Armbrust E.V."/>
            <person name="Bowler C."/>
            <person name="Green B."/>
            <person name="Moulton V."/>
            <person name="Van Oosterhout C."/>
            <person name="Grigoriev I."/>
        </authorList>
    </citation>
    <scope>NUCLEOTIDE SEQUENCE [LARGE SCALE GENOMIC DNA]</scope>
    <source>
        <strain evidence="2 3">CCMP1102</strain>
    </source>
</reference>
<protein>
    <submittedName>
        <fullName evidence="2">Uncharacterized protein</fullName>
    </submittedName>
</protein>
<feature type="compositionally biased region" description="Basic and acidic residues" evidence="1">
    <location>
        <begin position="276"/>
        <end position="287"/>
    </location>
</feature>
<evidence type="ECO:0000313" key="2">
    <source>
        <dbReference type="EMBL" id="OEU14495.1"/>
    </source>
</evidence>
<sequence length="495" mass="55241">MARTAATNKQTLTALEEYSRLPDFRKRLTWLYYRGEETHNREGLNGYDVPGSATDFLSCGTIKDYIVKSTFRYWAKKAAALSSQLHEQGSEIVEPDLPPKKRKGASKEDESESEYESEGQVQEDIEEDYNSEIESETESIQQEVSFATMPTKKPPIGSPQASSMKKAPAKKKLDDITGAIGAPIANGIAAPIVQGEFLSRCRRTRKRFNHYHIRILWNNYVAAEDIMFEWKDKHTLKVVIYDPIWWSDPEYQAAFDAEHGKESNLIESMIDFQEERKEKVPGQDAKRTGNSGYFTFGEPMSIKEEDDTSIMPKTITHKGIDGMYIVIKVRVAPDSKAEEESTPRKAKSSADAAATIGTGKNFKNVRQRDDDEDKDDDMGVTGSEAEEVRPPTKQYVKPPAPSQPPAPPAPPLPIPDPQANSQLAANEAKGPVSDSDVSSSNSDGDWSNDSIQVDEQEPVSSLQVAAKDWRKEEIDGPPKDEEEVVDDNKDLPEGY</sequence>
<feature type="compositionally biased region" description="Basic and acidic residues" evidence="1">
    <location>
        <begin position="486"/>
        <end position="495"/>
    </location>
</feature>
<feature type="compositionally biased region" description="Low complexity" evidence="1">
    <location>
        <begin position="432"/>
        <end position="450"/>
    </location>
</feature>
<dbReference type="Proteomes" id="UP000095751">
    <property type="component" value="Unassembled WGS sequence"/>
</dbReference>
<proteinExistence type="predicted"/>
<feature type="region of interest" description="Disordered" evidence="1">
    <location>
        <begin position="334"/>
        <end position="495"/>
    </location>
</feature>
<name>A0A1E7F901_9STRA</name>